<keyword evidence="1" id="KW-0732">Signal</keyword>
<dbReference type="InterPro" id="IPR049804">
    <property type="entry name" value="Choice_anch_L"/>
</dbReference>
<dbReference type="InterPro" id="IPR026341">
    <property type="entry name" value="T9SS_type_B"/>
</dbReference>
<dbReference type="RefSeq" id="WP_130962388.1">
    <property type="nucleotide sequence ID" value="NZ_SIRT01000001.1"/>
</dbReference>
<feature type="chain" id="PRO_5020319422" evidence="1">
    <location>
        <begin position="22"/>
        <end position="1890"/>
    </location>
</feature>
<gene>
    <name evidence="2" type="ORF">EYD45_00490</name>
</gene>
<dbReference type="OrthoDB" id="9765926at2"/>
<accession>A0A4Q9FH59</accession>
<dbReference type="Pfam" id="PF13585">
    <property type="entry name" value="CHU_C"/>
    <property type="match status" value="1"/>
</dbReference>
<dbReference type="NCBIfam" id="NF038133">
    <property type="entry name" value="choice_anch_L"/>
    <property type="match status" value="1"/>
</dbReference>
<dbReference type="NCBIfam" id="TIGR04131">
    <property type="entry name" value="Bac_Flav_CTERM"/>
    <property type="match status" value="1"/>
</dbReference>
<evidence type="ECO:0000256" key="1">
    <source>
        <dbReference type="SAM" id="SignalP"/>
    </source>
</evidence>
<organism evidence="2 3">
    <name type="scientific">Hyunsoonleella flava</name>
    <dbReference type="NCBI Taxonomy" id="2527939"/>
    <lineage>
        <taxon>Bacteria</taxon>
        <taxon>Pseudomonadati</taxon>
        <taxon>Bacteroidota</taxon>
        <taxon>Flavobacteriia</taxon>
        <taxon>Flavobacteriales</taxon>
        <taxon>Flavobacteriaceae</taxon>
    </lineage>
</organism>
<reference evidence="2 3" key="1">
    <citation type="submission" date="2019-02" db="EMBL/GenBank/DDBJ databases">
        <title>Hyunsoonleella sp., isolated from marine sediment.</title>
        <authorList>
            <person name="Liu B.-T."/>
        </authorList>
    </citation>
    <scope>NUCLEOTIDE SEQUENCE [LARGE SCALE GENOMIC DNA]</scope>
    <source>
        <strain evidence="2 3">T58</strain>
    </source>
</reference>
<name>A0A4Q9FH59_9FLAO</name>
<dbReference type="Proteomes" id="UP000291142">
    <property type="component" value="Unassembled WGS sequence"/>
</dbReference>
<feature type="signal peptide" evidence="1">
    <location>
        <begin position="1"/>
        <end position="21"/>
    </location>
</feature>
<comment type="caution">
    <text evidence="2">The sequence shown here is derived from an EMBL/GenBank/DDBJ whole genome shotgun (WGS) entry which is preliminary data.</text>
</comment>
<keyword evidence="3" id="KW-1185">Reference proteome</keyword>
<proteinExistence type="predicted"/>
<dbReference type="EMBL" id="SIRT01000001">
    <property type="protein sequence ID" value="TBN06398.1"/>
    <property type="molecule type" value="Genomic_DNA"/>
</dbReference>
<sequence>MKNFYFLSLFIILCFCPKLFSQQITTDSSIPLEQLILNNLAQGCVEISNISSNTNGNVNNIESYGYFEKGNSNFPFENGIVLSTGSVNSAGNTVNTSNLNEGETSWGTDADLENALGIINTLNATTIEFDFVSFSNQIQFNYLLASEEYYLTNPCNYSDGFAFLIKEAGTMDPYENIALIPGTNTPVNTTTIREEVVGFCPAQNEAYFQGNNQGDTNFNGRTTVLTANATITPNVKYNIKLIIADQDDQNFDSAVFIEGNSFNASVNLGEDISTCANTVDLNANINNSLASYNWYLDGALIPGVDTPEYTALTSGTYKVEVTIELNNSSCVIEDEIDITLNGEQISGDITDYILCDDNSNDGIETFDLNAKYNEILFSVPSGSYNISYHISEDDARNSNAPITASYQNISNPQTIYVRIEDINNGCIAYPTFNLIVNEAPTITKPDPILVCDDLDNDGFKEIDLSQANNEITEGDNTLIVTYHYSQQDADSGFFPIYSFYTNTNPTDNLFVRVYDSFSGCHATTTIDVTVQPNPDINITDRHWINACEVNSDGFAEFDLTVALNSILNGVTDATTTFHLNEADALTGENPITNETAFNNTTEFYQLLYVRVYDDTTGCFSMTTLELQTNLVEFGIDYNSYAVCDDISNDGIADFDLKSIEEDIKGEYGDIDVVFYESQDDLDNQTNPLNENIPITVTSSPKTLYTTVIDDICKVNVLVDLIISPALELPDIDSVDYCDTDTDGYTSVILDTFNADLTEGISPVSIEYYLTEIDALNDENRLPPTFYNSYNPQTIYTRISNPQSGCIAVKPLEINIITAPTVNYPQPIIVCDDDQDYFSTVDLTAVAPDVVTDMSDIEISYYDDYWKAFNGEAPLEDPENFNATNQYAYFRVKSKTTSCFNISYVYININTLPVFPEITIFENCESGTNDIADFYFYEKDNEILNGQWGKQVLYFETEQNAIDRTNEIDKYNIYQNVSNPQTIYTRVESVTDSECFGTSSFTLEVGSIPLFNEPDNIIVCDDISNDGVEGFDLNDTIDQIKEGINDDLTVTLHTTSYDAGFGYNPIDPLFTNYVNPQPIYVRISNGTYCHGLTDFLISIVQVPETTEPSPLTKCDVDYDGVVTFDITESELQILDVRQNNLVITYHKTQDGVDNHTEIITNPENYSNTSNPETVYIKINNTISNCSVSLPIELQVDLPPALVDFKTFEICENPSKYFDLNEINEVVAPNDNDAIITYYVNTSDAEAGINSISTDYVYNTNSDTIYARLESASRGCHYVYPFQLVVHPLPIAYKPNDMEACDDVSADGFEVFDFSLQTSSILDSQNFDDYNITFHETNEDALTGENPLEENYNAQDGQAIFVRLEHKTTGCFSNTEFSTIVYDYPNEVPTITLCDSDYDETIVFDISANENELFPIASNNIIVSYYDDESLLNDDAAAIANPEHYTNISNPQTIYIKVFNSSANCYNVIHKELVVTSPPAIEDFKTYSICDNASRYFNLNTIDQIIVPNDPDAIISYYSNEDDAEIANNQIDKDYTYHSMNDTIYIRIESSSRGCHYVYPFQLIVNPLPVANKPDDIETCDDDYDNMYTFNLSENDAQILASQNPLEFTVSYYASEEQAMSKTNPHDNFHTINIEEKLFARIENNSTGCYSITDFMAYVRRKPVNDIGDQVICLENFPLMVSVDTGFESDTYLWSPNGQTSADIDIEAIGEYSVTVTTKYGCSTTKTFNVIESEQANIEFTETVDFSDPNNITITVSGIGDYLYQMDDGEPQTSNFFQNVPIGPRLITVIDINGCSSISKEVVVIDTPKFLTPNNDGYFDTWHITGVEQLEGTIIHIYDQYGKLIKSLGHNSPGWDGTYNGQHMPSNDYWFAAHVYYKGDEFDIKGHFTLKR</sequence>
<protein>
    <submittedName>
        <fullName evidence="2">T9SS type B sorting domain-containing protein</fullName>
    </submittedName>
</protein>
<evidence type="ECO:0000313" key="3">
    <source>
        <dbReference type="Proteomes" id="UP000291142"/>
    </source>
</evidence>
<evidence type="ECO:0000313" key="2">
    <source>
        <dbReference type="EMBL" id="TBN06398.1"/>
    </source>
</evidence>